<dbReference type="InterPro" id="IPR013783">
    <property type="entry name" value="Ig-like_fold"/>
</dbReference>
<dbReference type="Gene3D" id="2.60.40.10">
    <property type="entry name" value="Immunoglobulins"/>
    <property type="match status" value="5"/>
</dbReference>
<dbReference type="Proteomes" id="UP000199076">
    <property type="component" value="Unassembled WGS sequence"/>
</dbReference>
<name>A0A1G7I1J7_9EURY</name>
<accession>A0A1G7I1J7</accession>
<dbReference type="STRING" id="660518.SAMN05216218_103239"/>
<gene>
    <name evidence="3" type="ORF">SAMN05216218_103239</name>
</gene>
<dbReference type="AlphaFoldDB" id="A0A1G7I1J7"/>
<organism evidence="3 4">
    <name type="scientific">Halorientalis regularis</name>
    <dbReference type="NCBI Taxonomy" id="660518"/>
    <lineage>
        <taxon>Archaea</taxon>
        <taxon>Methanobacteriati</taxon>
        <taxon>Methanobacteriota</taxon>
        <taxon>Stenosarchaea group</taxon>
        <taxon>Halobacteria</taxon>
        <taxon>Halobacteriales</taxon>
        <taxon>Haloarculaceae</taxon>
        <taxon>Halorientalis</taxon>
    </lineage>
</organism>
<protein>
    <submittedName>
        <fullName evidence="3">CARDB protein</fullName>
    </submittedName>
</protein>
<dbReference type="EMBL" id="FNBK01000003">
    <property type="protein sequence ID" value="SDF06443.1"/>
    <property type="molecule type" value="Genomic_DNA"/>
</dbReference>
<dbReference type="Pfam" id="PF07705">
    <property type="entry name" value="CARDB"/>
    <property type="match status" value="4"/>
</dbReference>
<reference evidence="4" key="1">
    <citation type="submission" date="2016-10" db="EMBL/GenBank/DDBJ databases">
        <authorList>
            <person name="Varghese N."/>
            <person name="Submissions S."/>
        </authorList>
    </citation>
    <scope>NUCLEOTIDE SEQUENCE [LARGE SCALE GENOMIC DNA]</scope>
    <source>
        <strain evidence="4">IBRC-M 10760</strain>
    </source>
</reference>
<sequence length="892" mass="90778">MQTLQANRKLLYSAGLTALLIAIVAMGMVAVQPAAATDVSTQTTDQAEFGNVTAEVTKETLFTGKVSKVTVTYTAPAGETVDITVADDSKTVTADGTESEVTLQVGAFFFFGESYPVDVSAAIQGGESVDGTINADDGVVTLKRVDDEPEPEPATFAVGDLSTTSPVTEGETLEVTTTVENTGDQQGTQTVTLDVAGAQRDSQDVTLASGASQTVTLSWTTQSGDAGDYTATVASANDSASAAVSVNAPATPANFAVSNLQAPSEATVGDTITVSADVENTGDQQGTQTVAFGVDTDSDGSLETLASQDETLASGASTTVTFDVDTSALSAGTYTHGVSTANDTATAQITLTAPPVEQPPNFQVQTLDTNSPVTEGETLTVDATVANTGDQQGTQTVTLSVLGASDDQQVTLAGGASQTVTLSVATETGDAGSGTATVTTENDTASTSVQVNAPDAPANFQVSGTSSNSPVTEGETLDVTATVQNTGEQQGTQTVTLDVAGAQRDSQTVQLAAGASQDVTLSWTTASGDAGDYTATVASANDTDTTSVTVNEPATPANFAVSNVGSNSPINETETLDVTATVENTGDQQGTQTVTLDVAGAQQDSQDVTLAGGASQTVTLSWTTASGDAGDYTATVASANDTGTASVSVNTEPEPPAEPIPFTSYVRGDESYLHTGTPNNDRAITYPTCRDGQPQPADQQPFYLPTPGCITVDGTLFPSNNTWDGDIDFPPARDSVNDTSLGTIYFEADLSQVGEAGGTLNRDNGVVTLNTTVDIGVTIWNVDNAQTGWENRGDPVSEPSCTIPSVSISLSTEKSFQTGSPFPSTSTVSGERLDANNVGKIVSDDFDVGSASGCGTVLGIVDLNGQINGEQGIPAGPGDNEVAYDVEFDFGS</sequence>
<feature type="domain" description="CARDB" evidence="2">
    <location>
        <begin position="459"/>
        <end position="539"/>
    </location>
</feature>
<feature type="domain" description="CARDB" evidence="2">
    <location>
        <begin position="560"/>
        <end position="637"/>
    </location>
</feature>
<evidence type="ECO:0000256" key="1">
    <source>
        <dbReference type="SAM" id="MobiDB-lite"/>
    </source>
</evidence>
<feature type="domain" description="CARDB" evidence="2">
    <location>
        <begin position="160"/>
        <end position="234"/>
    </location>
</feature>
<keyword evidence="4" id="KW-1185">Reference proteome</keyword>
<feature type="domain" description="CARDB" evidence="2">
    <location>
        <begin position="254"/>
        <end position="336"/>
    </location>
</feature>
<evidence type="ECO:0000313" key="3">
    <source>
        <dbReference type="EMBL" id="SDF06443.1"/>
    </source>
</evidence>
<evidence type="ECO:0000313" key="4">
    <source>
        <dbReference type="Proteomes" id="UP000199076"/>
    </source>
</evidence>
<evidence type="ECO:0000259" key="2">
    <source>
        <dbReference type="Pfam" id="PF07705"/>
    </source>
</evidence>
<proteinExistence type="predicted"/>
<feature type="region of interest" description="Disordered" evidence="1">
    <location>
        <begin position="644"/>
        <end position="664"/>
    </location>
</feature>
<dbReference type="InterPro" id="IPR011635">
    <property type="entry name" value="CARDB"/>
</dbReference>